<evidence type="ECO:0000313" key="1">
    <source>
        <dbReference type="EMBL" id="KOT46672.1"/>
    </source>
</evidence>
<keyword evidence="2" id="KW-1185">Reference proteome</keyword>
<organism evidence="1 2">
    <name type="scientific">Streptomyces caelestis</name>
    <dbReference type="NCBI Taxonomy" id="36816"/>
    <lineage>
        <taxon>Bacteria</taxon>
        <taxon>Bacillati</taxon>
        <taxon>Actinomycetota</taxon>
        <taxon>Actinomycetes</taxon>
        <taxon>Kitasatosporales</taxon>
        <taxon>Streptomycetaceae</taxon>
        <taxon>Streptomyces</taxon>
    </lineage>
</organism>
<dbReference type="PATRIC" id="fig|36816.3.peg.12"/>
<proteinExistence type="predicted"/>
<dbReference type="Proteomes" id="UP000037773">
    <property type="component" value="Unassembled WGS sequence"/>
</dbReference>
<dbReference type="OrthoDB" id="4243122at2"/>
<sequence length="181" mass="19672">MPVVPPLFSDAETDHPAIAQWCSTILAGDTARLLLLGPHWSGKSHAAYAGLRRLLASGYREENITVHQAHDLGRSYEPSLIENTTAITVIDDLTLSVDLVREAKVPLKPDTPDVQAMMALEAGALADAVARLSLLPRRSWLLIASNLDCLVEAVGQETAERLVAVAEQAELAPRPRPTLRW</sequence>
<name>A0A0M8QV13_9ACTN</name>
<dbReference type="AlphaFoldDB" id="A0A0M8QV13"/>
<dbReference type="EMBL" id="LGCN01000001">
    <property type="protein sequence ID" value="KOT46672.1"/>
    <property type="molecule type" value="Genomic_DNA"/>
</dbReference>
<protein>
    <submittedName>
        <fullName evidence="1">Uncharacterized protein</fullName>
    </submittedName>
</protein>
<gene>
    <name evidence="1" type="ORF">ADK41_00060</name>
</gene>
<reference evidence="1 2" key="1">
    <citation type="submission" date="2015-07" db="EMBL/GenBank/DDBJ databases">
        <authorList>
            <person name="Noorani M."/>
        </authorList>
    </citation>
    <scope>NUCLEOTIDE SEQUENCE [LARGE SCALE GENOMIC DNA]</scope>
    <source>
        <strain evidence="1 2">NRRL B-24567</strain>
    </source>
</reference>
<evidence type="ECO:0000313" key="2">
    <source>
        <dbReference type="Proteomes" id="UP000037773"/>
    </source>
</evidence>
<accession>A0A0M8QV13</accession>
<comment type="caution">
    <text evidence="1">The sequence shown here is derived from an EMBL/GenBank/DDBJ whole genome shotgun (WGS) entry which is preliminary data.</text>
</comment>
<dbReference type="RefSeq" id="WP_030819761.1">
    <property type="nucleotide sequence ID" value="NZ_LGCN01000001.1"/>
</dbReference>